<keyword evidence="1" id="KW-0812">Transmembrane</keyword>
<evidence type="ECO:0000313" key="3">
    <source>
        <dbReference type="Proteomes" id="UP000027982"/>
    </source>
</evidence>
<accession>A0A068NKD2</accession>
<keyword evidence="1" id="KW-1133">Transmembrane helix</keyword>
<proteinExistence type="predicted"/>
<gene>
    <name evidence="2" type="ORF">OP10G_0655</name>
</gene>
<sequence length="163" mass="18329">MKFDKFPFYQRVMIAAVFGLIGYIGSSVSLEAAFVCWGFGLLTLTIQHFLIIDASARFYQLQRSFWPLRPTRGSVDEIASIEVDYVIPGNEGSRPCYPVRVRWKDDRPESYHLKSFPTIEAAGNFALGISEATDAPIVDGESLAKLRHSLLNAPFDGLQKPRR</sequence>
<feature type="transmembrane region" description="Helical" evidence="1">
    <location>
        <begin position="39"/>
        <end position="59"/>
    </location>
</feature>
<keyword evidence="1" id="KW-0472">Membrane</keyword>
<feature type="transmembrane region" description="Helical" evidence="1">
    <location>
        <begin position="12"/>
        <end position="33"/>
    </location>
</feature>
<name>A0A068NKD2_FIMGI</name>
<dbReference type="AlphaFoldDB" id="A0A068NKD2"/>
<dbReference type="Proteomes" id="UP000027982">
    <property type="component" value="Chromosome"/>
</dbReference>
<organism evidence="2 3">
    <name type="scientific">Fimbriimonas ginsengisoli Gsoil 348</name>
    <dbReference type="NCBI Taxonomy" id="661478"/>
    <lineage>
        <taxon>Bacteria</taxon>
        <taxon>Bacillati</taxon>
        <taxon>Armatimonadota</taxon>
        <taxon>Fimbriimonadia</taxon>
        <taxon>Fimbriimonadales</taxon>
        <taxon>Fimbriimonadaceae</taxon>
        <taxon>Fimbriimonas</taxon>
    </lineage>
</organism>
<dbReference type="HOGENOM" id="CLU_1624688_0_0_0"/>
<evidence type="ECO:0000313" key="2">
    <source>
        <dbReference type="EMBL" id="AIE84023.1"/>
    </source>
</evidence>
<evidence type="ECO:0000256" key="1">
    <source>
        <dbReference type="SAM" id="Phobius"/>
    </source>
</evidence>
<reference evidence="2 3" key="1">
    <citation type="journal article" date="2014" name="PLoS ONE">
        <title>The first complete genome sequence of the class fimbriimonadia in the phylum armatimonadetes.</title>
        <authorList>
            <person name="Hu Z.Y."/>
            <person name="Wang Y.Z."/>
            <person name="Im W.T."/>
            <person name="Wang S.Y."/>
            <person name="Zhao G.P."/>
            <person name="Zheng H.J."/>
            <person name="Quan Z.X."/>
        </authorList>
    </citation>
    <scope>NUCLEOTIDE SEQUENCE [LARGE SCALE GENOMIC DNA]</scope>
    <source>
        <strain evidence="2">Gsoil 348</strain>
    </source>
</reference>
<keyword evidence="3" id="KW-1185">Reference proteome</keyword>
<dbReference type="STRING" id="661478.OP10G_0655"/>
<dbReference type="EMBL" id="CP007139">
    <property type="protein sequence ID" value="AIE84023.1"/>
    <property type="molecule type" value="Genomic_DNA"/>
</dbReference>
<dbReference type="KEGG" id="fgi:OP10G_0655"/>
<protein>
    <submittedName>
        <fullName evidence="2">Uncharacterized protein</fullName>
    </submittedName>
</protein>